<gene>
    <name evidence="2" type="ORF">C9I98_08150</name>
</gene>
<evidence type="ECO:0000313" key="2">
    <source>
        <dbReference type="EMBL" id="PSW20800.1"/>
    </source>
</evidence>
<protein>
    <recommendedName>
        <fullName evidence="4">Histidine-type phosphatase</fullName>
    </recommendedName>
</protein>
<keyword evidence="3" id="KW-1185">Reference proteome</keyword>
<reference evidence="2 3" key="1">
    <citation type="submission" date="2018-01" db="EMBL/GenBank/DDBJ databases">
        <title>Whole genome sequencing of Histamine producing bacteria.</title>
        <authorList>
            <person name="Butler K."/>
        </authorList>
    </citation>
    <scope>NUCLEOTIDE SEQUENCE [LARGE SCALE GENOMIC DNA]</scope>
    <source>
        <strain evidence="2 3">DSM 100436</strain>
    </source>
</reference>
<accession>A0A2T3NWZ2</accession>
<evidence type="ECO:0000256" key="1">
    <source>
        <dbReference type="SAM" id="SignalP"/>
    </source>
</evidence>
<feature type="chain" id="PRO_5015412315" description="Histidine-type phosphatase" evidence="1">
    <location>
        <begin position="23"/>
        <end position="90"/>
    </location>
</feature>
<proteinExistence type="predicted"/>
<evidence type="ECO:0000313" key="3">
    <source>
        <dbReference type="Proteomes" id="UP000241771"/>
    </source>
</evidence>
<keyword evidence="1" id="KW-0732">Signal</keyword>
<name>A0A2T3NWZ2_9GAMM</name>
<dbReference type="Proteomes" id="UP000241771">
    <property type="component" value="Unassembled WGS sequence"/>
</dbReference>
<dbReference type="RefSeq" id="WP_107271835.1">
    <property type="nucleotide sequence ID" value="NZ_PYMA01000003.1"/>
</dbReference>
<dbReference type="EMBL" id="PYMA01000003">
    <property type="protein sequence ID" value="PSW20800.1"/>
    <property type="molecule type" value="Genomic_DNA"/>
</dbReference>
<organism evidence="2 3">
    <name type="scientific">Photobacterium sanctipauli</name>
    <dbReference type="NCBI Taxonomy" id="1342794"/>
    <lineage>
        <taxon>Bacteria</taxon>
        <taxon>Pseudomonadati</taxon>
        <taxon>Pseudomonadota</taxon>
        <taxon>Gammaproteobacteria</taxon>
        <taxon>Vibrionales</taxon>
        <taxon>Vibrionaceae</taxon>
        <taxon>Photobacterium</taxon>
    </lineage>
</organism>
<feature type="signal peptide" evidence="1">
    <location>
        <begin position="1"/>
        <end position="22"/>
    </location>
</feature>
<comment type="caution">
    <text evidence="2">The sequence shown here is derived from an EMBL/GenBank/DDBJ whole genome shotgun (WGS) entry which is preliminary data.</text>
</comment>
<sequence length="90" mass="10020">MKNKMGLLVSTLALSISAGVSADTDKPWNYMLGEQNPYPTPTTNEHLISPDGYDFVSMSLFTRHGSRYALDYNLVPSRLAEIKEVAKKAR</sequence>
<dbReference type="AlphaFoldDB" id="A0A2T3NWZ2"/>
<evidence type="ECO:0008006" key="4">
    <source>
        <dbReference type="Google" id="ProtNLM"/>
    </source>
</evidence>